<reference evidence="2" key="4">
    <citation type="submission" date="2019-03" db="UniProtKB">
        <authorList>
            <consortium name="EnsemblPlants"/>
        </authorList>
    </citation>
    <scope>IDENTIFICATION</scope>
</reference>
<evidence type="ECO:0000313" key="2">
    <source>
        <dbReference type="EnsemblPlants" id="AET6Gv20158600.2"/>
    </source>
</evidence>
<accession>A0A453MZD0</accession>
<feature type="region of interest" description="Disordered" evidence="1">
    <location>
        <begin position="50"/>
        <end position="70"/>
    </location>
</feature>
<reference evidence="3" key="1">
    <citation type="journal article" date="2014" name="Science">
        <title>Ancient hybridizations among the ancestral genomes of bread wheat.</title>
        <authorList>
            <consortium name="International Wheat Genome Sequencing Consortium,"/>
            <person name="Marcussen T."/>
            <person name="Sandve S.R."/>
            <person name="Heier L."/>
            <person name="Spannagl M."/>
            <person name="Pfeifer M."/>
            <person name="Jakobsen K.S."/>
            <person name="Wulff B.B."/>
            <person name="Steuernagel B."/>
            <person name="Mayer K.F."/>
            <person name="Olsen O.A."/>
        </authorList>
    </citation>
    <scope>NUCLEOTIDE SEQUENCE [LARGE SCALE GENOMIC DNA]</scope>
    <source>
        <strain evidence="3">cv. AL8/78</strain>
    </source>
</reference>
<evidence type="ECO:0000313" key="3">
    <source>
        <dbReference type="Proteomes" id="UP000015105"/>
    </source>
</evidence>
<organism evidence="2 3">
    <name type="scientific">Aegilops tauschii subsp. strangulata</name>
    <name type="common">Goatgrass</name>
    <dbReference type="NCBI Taxonomy" id="200361"/>
    <lineage>
        <taxon>Eukaryota</taxon>
        <taxon>Viridiplantae</taxon>
        <taxon>Streptophyta</taxon>
        <taxon>Embryophyta</taxon>
        <taxon>Tracheophyta</taxon>
        <taxon>Spermatophyta</taxon>
        <taxon>Magnoliopsida</taxon>
        <taxon>Liliopsida</taxon>
        <taxon>Poales</taxon>
        <taxon>Poaceae</taxon>
        <taxon>BOP clade</taxon>
        <taxon>Pooideae</taxon>
        <taxon>Triticodae</taxon>
        <taxon>Triticeae</taxon>
        <taxon>Triticinae</taxon>
        <taxon>Aegilops</taxon>
    </lineage>
</organism>
<proteinExistence type="predicted"/>
<reference evidence="2" key="5">
    <citation type="journal article" date="2021" name="G3 (Bethesda)">
        <title>Aegilops tauschii genome assembly Aet v5.0 features greater sequence contiguity and improved annotation.</title>
        <authorList>
            <person name="Wang L."/>
            <person name="Zhu T."/>
            <person name="Rodriguez J.C."/>
            <person name="Deal K.R."/>
            <person name="Dubcovsky J."/>
            <person name="McGuire P.E."/>
            <person name="Lux T."/>
            <person name="Spannagl M."/>
            <person name="Mayer K.F.X."/>
            <person name="Baldrich P."/>
            <person name="Meyers B.C."/>
            <person name="Huo N."/>
            <person name="Gu Y.Q."/>
            <person name="Zhou H."/>
            <person name="Devos K.M."/>
            <person name="Bennetzen J.L."/>
            <person name="Unver T."/>
            <person name="Budak H."/>
            <person name="Gulick P.J."/>
            <person name="Galiba G."/>
            <person name="Kalapos B."/>
            <person name="Nelson D.R."/>
            <person name="Li P."/>
            <person name="You F.M."/>
            <person name="Luo M.C."/>
            <person name="Dvorak J."/>
        </authorList>
    </citation>
    <scope>NUCLEOTIDE SEQUENCE [LARGE SCALE GENOMIC DNA]</scope>
    <source>
        <strain evidence="2">cv. AL8/78</strain>
    </source>
</reference>
<reference evidence="2" key="3">
    <citation type="journal article" date="2017" name="Nature">
        <title>Genome sequence of the progenitor of the wheat D genome Aegilops tauschii.</title>
        <authorList>
            <person name="Luo M.C."/>
            <person name="Gu Y.Q."/>
            <person name="Puiu D."/>
            <person name="Wang H."/>
            <person name="Twardziok S.O."/>
            <person name="Deal K.R."/>
            <person name="Huo N."/>
            <person name="Zhu T."/>
            <person name="Wang L."/>
            <person name="Wang Y."/>
            <person name="McGuire P.E."/>
            <person name="Liu S."/>
            <person name="Long H."/>
            <person name="Ramasamy R.K."/>
            <person name="Rodriguez J.C."/>
            <person name="Van S.L."/>
            <person name="Yuan L."/>
            <person name="Wang Z."/>
            <person name="Xia Z."/>
            <person name="Xiao L."/>
            <person name="Anderson O.D."/>
            <person name="Ouyang S."/>
            <person name="Liang Y."/>
            <person name="Zimin A.V."/>
            <person name="Pertea G."/>
            <person name="Qi P."/>
            <person name="Bennetzen J.L."/>
            <person name="Dai X."/>
            <person name="Dawson M.W."/>
            <person name="Muller H.G."/>
            <person name="Kugler K."/>
            <person name="Rivarola-Duarte L."/>
            <person name="Spannagl M."/>
            <person name="Mayer K.F.X."/>
            <person name="Lu F.H."/>
            <person name="Bevan M.W."/>
            <person name="Leroy P."/>
            <person name="Li P."/>
            <person name="You F.M."/>
            <person name="Sun Q."/>
            <person name="Liu Z."/>
            <person name="Lyons E."/>
            <person name="Wicker T."/>
            <person name="Salzberg S.L."/>
            <person name="Devos K.M."/>
            <person name="Dvorak J."/>
        </authorList>
    </citation>
    <scope>NUCLEOTIDE SEQUENCE [LARGE SCALE GENOMIC DNA]</scope>
    <source>
        <strain evidence="2">cv. AL8/78</strain>
    </source>
</reference>
<dbReference type="Proteomes" id="UP000015105">
    <property type="component" value="Chromosome 6D"/>
</dbReference>
<protein>
    <submittedName>
        <fullName evidence="2">Uncharacterized protein</fullName>
    </submittedName>
</protein>
<reference evidence="3" key="2">
    <citation type="journal article" date="2017" name="Nat. Plants">
        <title>The Aegilops tauschii genome reveals multiple impacts of transposons.</title>
        <authorList>
            <person name="Zhao G."/>
            <person name="Zou C."/>
            <person name="Li K."/>
            <person name="Wang K."/>
            <person name="Li T."/>
            <person name="Gao L."/>
            <person name="Zhang X."/>
            <person name="Wang H."/>
            <person name="Yang Z."/>
            <person name="Liu X."/>
            <person name="Jiang W."/>
            <person name="Mao L."/>
            <person name="Kong X."/>
            <person name="Jiao Y."/>
            <person name="Jia J."/>
        </authorList>
    </citation>
    <scope>NUCLEOTIDE SEQUENCE [LARGE SCALE GENOMIC DNA]</scope>
    <source>
        <strain evidence="3">cv. AL8/78</strain>
    </source>
</reference>
<keyword evidence="3" id="KW-1185">Reference proteome</keyword>
<dbReference type="STRING" id="200361.A0A453MZD0"/>
<sequence>DSSQDEKVAGVADGSYGVDTNWYVDSGATNHITGELEKVTMRDKYRGKDHIHTASGEGMKISHVGHSIDH</sequence>
<evidence type="ECO:0000256" key="1">
    <source>
        <dbReference type="SAM" id="MobiDB-lite"/>
    </source>
</evidence>
<name>A0A453MZD0_AEGTS</name>
<dbReference type="Gramene" id="AET6Gv20158600.2">
    <property type="protein sequence ID" value="AET6Gv20158600.2"/>
    <property type="gene ID" value="AET6Gv20158600"/>
</dbReference>
<dbReference type="AlphaFoldDB" id="A0A453MZD0"/>
<dbReference type="EnsemblPlants" id="AET6Gv20158600.2">
    <property type="protein sequence ID" value="AET6Gv20158600.2"/>
    <property type="gene ID" value="AET6Gv20158600"/>
</dbReference>